<gene>
    <name evidence="1" type="ORF">DI563_16580</name>
</gene>
<dbReference type="EMBL" id="QFPP01000222">
    <property type="protein sequence ID" value="PZQ72267.1"/>
    <property type="molecule type" value="Genomic_DNA"/>
</dbReference>
<name>A0A2W5RNQ9_VARPD</name>
<evidence type="ECO:0000313" key="2">
    <source>
        <dbReference type="Proteomes" id="UP000249135"/>
    </source>
</evidence>
<reference evidence="1 2" key="1">
    <citation type="submission" date="2017-08" db="EMBL/GenBank/DDBJ databases">
        <title>Infants hospitalized years apart are colonized by the same room-sourced microbial strains.</title>
        <authorList>
            <person name="Brooks B."/>
            <person name="Olm M.R."/>
            <person name="Firek B.A."/>
            <person name="Baker R."/>
            <person name="Thomas B.C."/>
            <person name="Morowitz M.J."/>
            <person name="Banfield J.F."/>
        </authorList>
    </citation>
    <scope>NUCLEOTIDE SEQUENCE [LARGE SCALE GENOMIC DNA]</scope>
    <source>
        <strain evidence="1">S2_005_003_R2_41</strain>
    </source>
</reference>
<dbReference type="Pfam" id="PF07103">
    <property type="entry name" value="DUF1365"/>
    <property type="match status" value="1"/>
</dbReference>
<organism evidence="1 2">
    <name type="scientific">Variovorax paradoxus</name>
    <dbReference type="NCBI Taxonomy" id="34073"/>
    <lineage>
        <taxon>Bacteria</taxon>
        <taxon>Pseudomonadati</taxon>
        <taxon>Pseudomonadota</taxon>
        <taxon>Betaproteobacteria</taxon>
        <taxon>Burkholderiales</taxon>
        <taxon>Comamonadaceae</taxon>
        <taxon>Variovorax</taxon>
    </lineage>
</organism>
<dbReference type="InterPro" id="IPR010775">
    <property type="entry name" value="DUF1365"/>
</dbReference>
<evidence type="ECO:0000313" key="1">
    <source>
        <dbReference type="EMBL" id="PZQ72267.1"/>
    </source>
</evidence>
<dbReference type="AlphaFoldDB" id="A0A2W5RNQ9"/>
<protein>
    <submittedName>
        <fullName evidence="1">DUF1365 domain-containing protein</fullName>
    </submittedName>
</protein>
<dbReference type="Proteomes" id="UP000249135">
    <property type="component" value="Unassembled WGS sequence"/>
</dbReference>
<dbReference type="PANTHER" id="PTHR33973">
    <property type="entry name" value="OS07G0153300 PROTEIN"/>
    <property type="match status" value="1"/>
</dbReference>
<comment type="caution">
    <text evidence="1">The sequence shown here is derived from an EMBL/GenBank/DDBJ whole genome shotgun (WGS) entry which is preliminary data.</text>
</comment>
<dbReference type="PANTHER" id="PTHR33973:SF4">
    <property type="entry name" value="OS07G0153300 PROTEIN"/>
    <property type="match status" value="1"/>
</dbReference>
<accession>A0A2W5RNQ9</accession>
<proteinExistence type="predicted"/>
<sequence>MPQAPAATVPAQLLIGFGEVRHARLRPKANAFAYPTYFLMLPMRSLRDGAMPAGALPLNRPGWLSFHDRDHGDGRGPAAGGALAWLDELLAQHGILDATGEAWLHCYPRVMGYTFKPVSFWYCHAANGALRAIVVEVNNTFGERHCYLLDRPVHGMELHAAKRFHVSPFCRVEGSYRFRFFVDEQRTRTVTRIDHHDDEEGLLLQTSVSGQLVALTRATVRQALWRHPAMTFGVIARIHWQAARLWLKRVPFFTKPARPEHFVSRDADAPH</sequence>